<name>A0ABV6F018_9BRAD</name>
<reference evidence="2 3" key="1">
    <citation type="submission" date="2024-09" db="EMBL/GenBank/DDBJ databases">
        <authorList>
            <person name="Sun Q."/>
            <person name="Mori K."/>
        </authorList>
    </citation>
    <scope>NUCLEOTIDE SEQUENCE [LARGE SCALE GENOMIC DNA]</scope>
    <source>
        <strain evidence="2 3">KCTC 23279</strain>
    </source>
</reference>
<evidence type="ECO:0008006" key="4">
    <source>
        <dbReference type="Google" id="ProtNLM"/>
    </source>
</evidence>
<evidence type="ECO:0000313" key="2">
    <source>
        <dbReference type="EMBL" id="MFC0243660.1"/>
    </source>
</evidence>
<feature type="region of interest" description="Disordered" evidence="1">
    <location>
        <begin position="123"/>
        <end position="204"/>
    </location>
</feature>
<keyword evidence="3" id="KW-1185">Reference proteome</keyword>
<feature type="compositionally biased region" description="Acidic residues" evidence="1">
    <location>
        <begin position="127"/>
        <end position="141"/>
    </location>
</feature>
<accession>A0ABV6F018</accession>
<sequence length="437" mass="48092">MTTTTTKTGRRRRFASDEAHAWARNLRLGNPHAKSLLRAIALYSNDEGSCIAGIGTLAEDTDLSPDTVRKRLAFLEEIGAIIRLPRFLDDKGRANTEGRGKRTTDDIRMQLDADVDLIEARARGDLPADDDDAAEGCDPADEGVVSPRHQQGLNEVSSDVQPSVRTRLALGQPSDSSEGLISEPEPEPSPQPPSGGSVSQAEPDGWKDFEADWAEPIVRHQLAMNEWVALSDADRLLARQAARGYVAWRKGQKKPPNVLSAHLFLRDRGAWPGFAARAPDAPARAAESDLPWIVEGSAEDRVIRWLYRRTNVAQPLIRAGDGGKRGYRARKPIGADLLAMAEHVDQRAWRLQTSDEAGEATPRRVWLWGFYPQGSAEYAAWQRRFRDWTGAGLPNERDDAGRQGIRMPRPWPPRVDGTWAAGGADDEQGLADEGGRG</sequence>
<organism evidence="2 3">
    <name type="scientific">Rhodopseudomonas telluris</name>
    <dbReference type="NCBI Taxonomy" id="644215"/>
    <lineage>
        <taxon>Bacteria</taxon>
        <taxon>Pseudomonadati</taxon>
        <taxon>Pseudomonadota</taxon>
        <taxon>Alphaproteobacteria</taxon>
        <taxon>Hyphomicrobiales</taxon>
        <taxon>Nitrobacteraceae</taxon>
        <taxon>Rhodopseudomonas</taxon>
    </lineage>
</organism>
<protein>
    <recommendedName>
        <fullName evidence="4">Helix-turn-helix domain-containing protein</fullName>
    </recommendedName>
</protein>
<comment type="caution">
    <text evidence="2">The sequence shown here is derived from an EMBL/GenBank/DDBJ whole genome shotgun (WGS) entry which is preliminary data.</text>
</comment>
<proteinExistence type="predicted"/>
<evidence type="ECO:0000256" key="1">
    <source>
        <dbReference type="SAM" id="MobiDB-lite"/>
    </source>
</evidence>
<feature type="compositionally biased region" description="Polar residues" evidence="1">
    <location>
        <begin position="148"/>
        <end position="164"/>
    </location>
</feature>
<dbReference type="EMBL" id="JBHLWM010000012">
    <property type="protein sequence ID" value="MFC0243660.1"/>
    <property type="molecule type" value="Genomic_DNA"/>
</dbReference>
<evidence type="ECO:0000313" key="3">
    <source>
        <dbReference type="Proteomes" id="UP001589775"/>
    </source>
</evidence>
<gene>
    <name evidence="2" type="ORF">ACFFJ6_24470</name>
</gene>
<dbReference type="Proteomes" id="UP001589775">
    <property type="component" value="Unassembled WGS sequence"/>
</dbReference>
<dbReference type="RefSeq" id="WP_378392859.1">
    <property type="nucleotide sequence ID" value="NZ_JBHLWM010000012.1"/>
</dbReference>
<feature type="region of interest" description="Disordered" evidence="1">
    <location>
        <begin position="392"/>
        <end position="437"/>
    </location>
</feature>